<evidence type="ECO:0000313" key="3">
    <source>
        <dbReference type="EMBL" id="RFT15048.1"/>
    </source>
</evidence>
<dbReference type="PIRSF" id="PIRSF006816">
    <property type="entry name" value="Cyc3_hyd_g"/>
    <property type="match status" value="1"/>
</dbReference>
<dbReference type="GO" id="GO:0046872">
    <property type="term" value="F:metal ion binding"/>
    <property type="evidence" value="ECO:0007669"/>
    <property type="project" value="UniProtKB-KW"/>
</dbReference>
<proteinExistence type="predicted"/>
<feature type="binding site" evidence="1">
    <location>
        <position position="222"/>
    </location>
    <ligand>
        <name>[2Fe-2S] cluster</name>
        <dbReference type="ChEBI" id="CHEBI:190135"/>
    </ligand>
</feature>
<dbReference type="InterPro" id="IPR017927">
    <property type="entry name" value="FAD-bd_FR_type"/>
</dbReference>
<comment type="cofactor">
    <cofactor evidence="1">
        <name>[2Fe-2S] cluster</name>
        <dbReference type="ChEBI" id="CHEBI:190135"/>
    </cofactor>
    <text evidence="1">Binds 1 [2Fe-2S] cluster per subunit.</text>
</comment>
<dbReference type="PROSITE" id="PS51384">
    <property type="entry name" value="FAD_FR"/>
    <property type="match status" value="1"/>
</dbReference>
<dbReference type="Proteomes" id="UP000257323">
    <property type="component" value="Unassembled WGS sequence"/>
</dbReference>
<feature type="domain" description="FAD-binding FR-type" evidence="2">
    <location>
        <begin position="1"/>
        <end position="95"/>
    </location>
</feature>
<keyword evidence="1" id="KW-0479">Metal-binding</keyword>
<feature type="binding site" evidence="1">
    <location>
        <position position="237"/>
    </location>
    <ligand>
        <name>[2Fe-2S] cluster</name>
        <dbReference type="ChEBI" id="CHEBI:190135"/>
    </ligand>
</feature>
<gene>
    <name evidence="3" type="ORF">OP8BY_0679</name>
</gene>
<dbReference type="GO" id="GO:0051537">
    <property type="term" value="F:2 iron, 2 sulfur cluster binding"/>
    <property type="evidence" value="ECO:0007669"/>
    <property type="project" value="UniProtKB-KW"/>
</dbReference>
<dbReference type="InterPro" id="IPR017938">
    <property type="entry name" value="Riboflavin_synthase-like_b-brl"/>
</dbReference>
<protein>
    <submittedName>
        <fullName evidence="3">Ferredoxin-NADP(+) reductase</fullName>
    </submittedName>
</protein>
<dbReference type="Gene3D" id="2.40.30.10">
    <property type="entry name" value="Translation factors"/>
    <property type="match status" value="1"/>
</dbReference>
<keyword evidence="1" id="KW-0411">Iron-sulfur</keyword>
<dbReference type="SUPFAM" id="SSF52343">
    <property type="entry name" value="Ferredoxin reductase-like, C-terminal NADP-linked domain"/>
    <property type="match status" value="1"/>
</dbReference>
<dbReference type="Pfam" id="PF10418">
    <property type="entry name" value="DHODB_Fe-S_bind"/>
    <property type="match status" value="1"/>
</dbReference>
<keyword evidence="1" id="KW-0408">Iron</keyword>
<dbReference type="Gene3D" id="3.40.50.80">
    <property type="entry name" value="Nucleotide-binding domain of ferredoxin-NADP reductase (FNR) module"/>
    <property type="match status" value="1"/>
</dbReference>
<comment type="caution">
    <text evidence="3">The sequence shown here is derived from an EMBL/GenBank/DDBJ whole genome shotgun (WGS) entry which is preliminary data.</text>
</comment>
<dbReference type="SUPFAM" id="SSF63380">
    <property type="entry name" value="Riboflavin synthase domain-like"/>
    <property type="match status" value="1"/>
</dbReference>
<organism evidence="3 4">
    <name type="scientific">Candidatus Saccharicenans subterraneus</name>
    <dbReference type="NCBI Taxonomy" id="2508984"/>
    <lineage>
        <taxon>Bacteria</taxon>
        <taxon>Candidatus Aminicenantota</taxon>
        <taxon>Candidatus Aminicenantia</taxon>
        <taxon>Candidatus Aminicenantales</taxon>
        <taxon>Candidatus Saccharicenantaceae</taxon>
        <taxon>Candidatus Saccharicenans</taxon>
    </lineage>
</organism>
<dbReference type="PANTHER" id="PTHR43513">
    <property type="entry name" value="DIHYDROOROTATE DEHYDROGENASE B (NAD(+)), ELECTRON TRANSFER SUBUNIT"/>
    <property type="match status" value="1"/>
</dbReference>
<evidence type="ECO:0000313" key="4">
    <source>
        <dbReference type="Proteomes" id="UP000257323"/>
    </source>
</evidence>
<name>A0A3E2BJX5_9BACT</name>
<keyword evidence="1" id="KW-0001">2Fe-2S</keyword>
<dbReference type="GO" id="GO:0006221">
    <property type="term" value="P:pyrimidine nucleotide biosynthetic process"/>
    <property type="evidence" value="ECO:0007669"/>
    <property type="project" value="InterPro"/>
</dbReference>
<reference evidence="3 4" key="1">
    <citation type="submission" date="2018-08" db="EMBL/GenBank/DDBJ databases">
        <title>Genome analysis of the thermophilic bacterium of the candidate phylum Aminicenantes from deep subsurface aquifer revealed its physiology and ecological role.</title>
        <authorList>
            <person name="Kadnikov V.V."/>
            <person name="Mardanov A.V."/>
            <person name="Beletsky A.V."/>
            <person name="Karnachuk O.V."/>
            <person name="Ravin N.V."/>
        </authorList>
    </citation>
    <scope>NUCLEOTIDE SEQUENCE [LARGE SCALE GENOMIC DNA]</scope>
    <source>
        <strain evidence="3">BY38</strain>
    </source>
</reference>
<sequence length="280" mass="30904">MNRVVLSERLVPNLYRLVLEAPEVAAAARAGQFVMVIPDGKGERIPINLADWDRERGTVDLVFLNLGASTRKLAALKPGEAVEGLAGPLGRAPEVSGSGAVLLVGGCYGIGGLYPLARELKQAGRRVIFLAEARSPAYLYWEDRIKKYADEFLTLFREDCLGSGQNFKELVGEVISERPDIDLVMVMGCSYLLFKFSEATTGSGLKTLVSLNPIMVDGTGMCGACRVSVGGRTYFACVDGPWFEAGGLDWQEYFNRRKAFLFQEEQALARLDREFWKRME</sequence>
<evidence type="ECO:0000256" key="1">
    <source>
        <dbReference type="PIRSR" id="PIRSR006816-2"/>
    </source>
</evidence>
<evidence type="ECO:0000259" key="2">
    <source>
        <dbReference type="PROSITE" id="PS51384"/>
    </source>
</evidence>
<dbReference type="PANTHER" id="PTHR43513:SF3">
    <property type="entry name" value="DIHYDROOROTATE DEHYDROGENASE B (NAD(+)), ELECTRON TRANSFER SUBUNIT-RELATED"/>
    <property type="match status" value="1"/>
</dbReference>
<dbReference type="CDD" id="cd06219">
    <property type="entry name" value="DHOD_e_trans_like1"/>
    <property type="match status" value="1"/>
</dbReference>
<dbReference type="GO" id="GO:0016491">
    <property type="term" value="F:oxidoreductase activity"/>
    <property type="evidence" value="ECO:0007669"/>
    <property type="project" value="InterPro"/>
</dbReference>
<dbReference type="InterPro" id="IPR039261">
    <property type="entry name" value="FNR_nucleotide-bd"/>
</dbReference>
<accession>A0A3E2BJX5</accession>
<dbReference type="InterPro" id="IPR050353">
    <property type="entry name" value="PyrK_electron_transfer"/>
</dbReference>
<dbReference type="NCBIfam" id="NF004862">
    <property type="entry name" value="PRK06222.1"/>
    <property type="match status" value="1"/>
</dbReference>
<dbReference type="GO" id="GO:0050660">
    <property type="term" value="F:flavin adenine dinucleotide binding"/>
    <property type="evidence" value="ECO:0007669"/>
    <property type="project" value="InterPro"/>
</dbReference>
<feature type="binding site" evidence="1">
    <location>
        <position position="225"/>
    </location>
    <ligand>
        <name>[2Fe-2S] cluster</name>
        <dbReference type="ChEBI" id="CHEBI:190135"/>
    </ligand>
</feature>
<dbReference type="InterPro" id="IPR012165">
    <property type="entry name" value="Cyt_c3_hydrogenase_gsu"/>
</dbReference>
<dbReference type="InterPro" id="IPR019480">
    <property type="entry name" value="Dihydroorotate_DH_Fe-S-bd"/>
</dbReference>
<dbReference type="EMBL" id="QUAH01000013">
    <property type="protein sequence ID" value="RFT15048.1"/>
    <property type="molecule type" value="Genomic_DNA"/>
</dbReference>
<dbReference type="AlphaFoldDB" id="A0A3E2BJX5"/>